<feature type="transmembrane region" description="Helical" evidence="1">
    <location>
        <begin position="204"/>
        <end position="224"/>
    </location>
</feature>
<feature type="transmembrane region" description="Helical" evidence="1">
    <location>
        <begin position="106"/>
        <end position="128"/>
    </location>
</feature>
<sequence>MALFEGIDLTGLIVALLLPWLTGVALVTAALPGTRWSVVVGQGYLVGLLVVIAVLLSLDGLGTHLSFEVPAVILGLVALLAVIAWWRQGGRIRPEWPKGRQFWHLVWILPLLAFLIERGGVLAQELVLRPLFAWDAWMNWVPRAVVWFHHEGLTPFVLPSEWLEQSSDSVVYTLGNRRASEYPVGVPLLLLWHMLGAGTADHTLLYLPWLLLPAAMALALWGHLRESGTPVAIAALAVYALLSLPLLEVHAMLAGYADLWLAAAFGLGAMALSTAARTGCPRYLLLVGQAALACFAFKTPGLFFGSLLALGIVLNWLNVSARWVSVAGMVLAGGVVAALLAGWLLPAGWPHGGLVLPLSGALPDLDLMAQPLLPYLLESVLIDANWHLLWPLFLLVLIAAVVVEGRRAFEAPDMLLLLAGLAFLIAVFGFTHYFRQAVNSVTFNRALLYLVPLMVYVSFHALGSWIGGGSRRGDGS</sequence>
<gene>
    <name evidence="2" type="ORF">DZC52_14185</name>
</gene>
<evidence type="ECO:0008006" key="4">
    <source>
        <dbReference type="Google" id="ProtNLM"/>
    </source>
</evidence>
<keyword evidence="1" id="KW-0472">Membrane</keyword>
<proteinExistence type="predicted"/>
<feature type="transmembrane region" description="Helical" evidence="1">
    <location>
        <begin position="39"/>
        <end position="58"/>
    </location>
</feature>
<organism evidence="2 3">
    <name type="scientific">Wenzhouxiangella sediminis</name>
    <dbReference type="NCBI Taxonomy" id="1792836"/>
    <lineage>
        <taxon>Bacteria</taxon>
        <taxon>Pseudomonadati</taxon>
        <taxon>Pseudomonadota</taxon>
        <taxon>Gammaproteobacteria</taxon>
        <taxon>Chromatiales</taxon>
        <taxon>Wenzhouxiangellaceae</taxon>
        <taxon>Wenzhouxiangella</taxon>
    </lineage>
</organism>
<feature type="transmembrane region" description="Helical" evidence="1">
    <location>
        <begin position="65"/>
        <end position="86"/>
    </location>
</feature>
<feature type="transmembrane region" description="Helical" evidence="1">
    <location>
        <begin position="323"/>
        <end position="345"/>
    </location>
</feature>
<dbReference type="RefSeq" id="WP_116651802.1">
    <property type="nucleotide sequence ID" value="NZ_QUZK01000051.1"/>
</dbReference>
<feature type="transmembrane region" description="Helical" evidence="1">
    <location>
        <begin position="230"/>
        <end position="247"/>
    </location>
</feature>
<protein>
    <recommendedName>
        <fullName evidence="4">Glycosyltransferase RgtA/B/C/D-like domain-containing protein</fullName>
    </recommendedName>
</protein>
<evidence type="ECO:0000313" key="2">
    <source>
        <dbReference type="EMBL" id="RFF29247.1"/>
    </source>
</evidence>
<evidence type="ECO:0000256" key="1">
    <source>
        <dbReference type="SAM" id="Phobius"/>
    </source>
</evidence>
<evidence type="ECO:0000313" key="3">
    <source>
        <dbReference type="Proteomes" id="UP000260351"/>
    </source>
</evidence>
<feature type="transmembrane region" description="Helical" evidence="1">
    <location>
        <begin position="446"/>
        <end position="466"/>
    </location>
</feature>
<reference evidence="2 3" key="1">
    <citation type="submission" date="2018-08" db="EMBL/GenBank/DDBJ databases">
        <title>Wenzhouxiangella salilacus sp. nov., a novel bacterium isolated from a saline lake in Xinjiang Province, China.</title>
        <authorList>
            <person name="Han S."/>
        </authorList>
    </citation>
    <scope>NUCLEOTIDE SEQUENCE [LARGE SCALE GENOMIC DNA]</scope>
    <source>
        <strain evidence="2 3">XDB06</strain>
    </source>
</reference>
<dbReference type="OrthoDB" id="5761505at2"/>
<accession>A0A3E1K5C8</accession>
<comment type="caution">
    <text evidence="2">The sequence shown here is derived from an EMBL/GenBank/DDBJ whole genome shotgun (WGS) entry which is preliminary data.</text>
</comment>
<feature type="transmembrane region" description="Helical" evidence="1">
    <location>
        <begin position="384"/>
        <end position="403"/>
    </location>
</feature>
<dbReference type="EMBL" id="QUZK01000051">
    <property type="protein sequence ID" value="RFF29247.1"/>
    <property type="molecule type" value="Genomic_DNA"/>
</dbReference>
<keyword evidence="1" id="KW-0812">Transmembrane</keyword>
<feature type="transmembrane region" description="Helical" evidence="1">
    <location>
        <begin position="283"/>
        <end position="316"/>
    </location>
</feature>
<feature type="transmembrane region" description="Helical" evidence="1">
    <location>
        <begin position="259"/>
        <end position="277"/>
    </location>
</feature>
<keyword evidence="1" id="KW-1133">Transmembrane helix</keyword>
<name>A0A3E1K5C8_9GAMM</name>
<feature type="transmembrane region" description="Helical" evidence="1">
    <location>
        <begin position="415"/>
        <end position="434"/>
    </location>
</feature>
<dbReference type="AlphaFoldDB" id="A0A3E1K5C8"/>
<keyword evidence="3" id="KW-1185">Reference proteome</keyword>
<dbReference type="Proteomes" id="UP000260351">
    <property type="component" value="Unassembled WGS sequence"/>
</dbReference>